<feature type="transmembrane region" description="Helical" evidence="2">
    <location>
        <begin position="294"/>
        <end position="312"/>
    </location>
</feature>
<dbReference type="Pfam" id="PF06197">
    <property type="entry name" value="DUF998"/>
    <property type="match status" value="1"/>
</dbReference>
<protein>
    <submittedName>
        <fullName evidence="3">Putative membrane protein</fullName>
    </submittedName>
</protein>
<feature type="compositionally biased region" description="Acidic residues" evidence="1">
    <location>
        <begin position="353"/>
        <end position="366"/>
    </location>
</feature>
<feature type="transmembrane region" description="Helical" evidence="2">
    <location>
        <begin position="128"/>
        <end position="145"/>
    </location>
</feature>
<feature type="transmembrane region" description="Helical" evidence="2">
    <location>
        <begin position="21"/>
        <end position="39"/>
    </location>
</feature>
<dbReference type="EMBL" id="JACHLZ010000001">
    <property type="protein sequence ID" value="MBB5831604.1"/>
    <property type="molecule type" value="Genomic_DNA"/>
</dbReference>
<feature type="transmembrane region" description="Helical" evidence="2">
    <location>
        <begin position="196"/>
        <end position="218"/>
    </location>
</feature>
<name>A0A841AEP1_9MICO</name>
<feature type="transmembrane region" description="Helical" evidence="2">
    <location>
        <begin position="94"/>
        <end position="116"/>
    </location>
</feature>
<proteinExistence type="predicted"/>
<evidence type="ECO:0000256" key="1">
    <source>
        <dbReference type="SAM" id="MobiDB-lite"/>
    </source>
</evidence>
<keyword evidence="2" id="KW-0812">Transmembrane</keyword>
<reference evidence="3 4" key="1">
    <citation type="submission" date="2020-08" db="EMBL/GenBank/DDBJ databases">
        <title>Sequencing the genomes of 1000 actinobacteria strains.</title>
        <authorList>
            <person name="Klenk H.-P."/>
        </authorList>
    </citation>
    <scope>NUCLEOTIDE SEQUENCE [LARGE SCALE GENOMIC DNA]</scope>
    <source>
        <strain evidence="3 4">DSM 28796</strain>
    </source>
</reference>
<keyword evidence="2" id="KW-1133">Transmembrane helix</keyword>
<keyword evidence="2" id="KW-0472">Membrane</keyword>
<dbReference type="InterPro" id="IPR009339">
    <property type="entry name" value="DUF998"/>
</dbReference>
<feature type="transmembrane region" description="Helical" evidence="2">
    <location>
        <begin position="238"/>
        <end position="256"/>
    </location>
</feature>
<feature type="transmembrane region" description="Helical" evidence="2">
    <location>
        <begin position="157"/>
        <end position="176"/>
    </location>
</feature>
<evidence type="ECO:0000256" key="2">
    <source>
        <dbReference type="SAM" id="Phobius"/>
    </source>
</evidence>
<dbReference type="AlphaFoldDB" id="A0A841AEP1"/>
<evidence type="ECO:0000313" key="4">
    <source>
        <dbReference type="Proteomes" id="UP000588158"/>
    </source>
</evidence>
<gene>
    <name evidence="3" type="ORF">HNR70_001417</name>
</gene>
<sequence>MPDVLRSRRVTVASRTESFTLALGVAGVLVGLVVGLAVLRGTSTLSGEGSIGQLAAVTSGGTSAVVAAVTMAVIMPQRRPWVRTVPRLRRALTILGPSLVYAVLALLLTSAMYGILAEAFRGVALDRFASTFWVALTTGAWAYVVAASSWALSGRSLATLLMVFLTVGVLAAAMLSPDPYWWEQYFSQLGEGADTAGRTFNLTLLLTGLAFVAVGDFVAHDLQRWTDAAGEPRWKVHLVRGTLIALGALLALVALVSRTVSVDWHNRLAEMLVVVFALALIVFPVLLRRLPGGLLVFTGVAFAVLVMLIVLFEGVDYLNMTAFELGAAVTVYIWLLLFIRTVSAAGEGVAAEDDAEDDAAQDDAADDAVTHGGASPARFEV</sequence>
<organism evidence="3 4">
    <name type="scientific">Brachybacterium aquaticum</name>
    <dbReference type="NCBI Taxonomy" id="1432564"/>
    <lineage>
        <taxon>Bacteria</taxon>
        <taxon>Bacillati</taxon>
        <taxon>Actinomycetota</taxon>
        <taxon>Actinomycetes</taxon>
        <taxon>Micrococcales</taxon>
        <taxon>Dermabacteraceae</taxon>
        <taxon>Brachybacterium</taxon>
    </lineage>
</organism>
<feature type="transmembrane region" description="Helical" evidence="2">
    <location>
        <begin position="268"/>
        <end position="287"/>
    </location>
</feature>
<dbReference type="Proteomes" id="UP000588158">
    <property type="component" value="Unassembled WGS sequence"/>
</dbReference>
<evidence type="ECO:0000313" key="3">
    <source>
        <dbReference type="EMBL" id="MBB5831604.1"/>
    </source>
</evidence>
<accession>A0A841AEP1</accession>
<feature type="region of interest" description="Disordered" evidence="1">
    <location>
        <begin position="353"/>
        <end position="381"/>
    </location>
</feature>
<comment type="caution">
    <text evidence="3">The sequence shown here is derived from an EMBL/GenBank/DDBJ whole genome shotgun (WGS) entry which is preliminary data.</text>
</comment>
<dbReference type="RefSeq" id="WP_184325037.1">
    <property type="nucleotide sequence ID" value="NZ_JACHLZ010000001.1"/>
</dbReference>
<keyword evidence="4" id="KW-1185">Reference proteome</keyword>
<feature type="transmembrane region" description="Helical" evidence="2">
    <location>
        <begin position="51"/>
        <end position="74"/>
    </location>
</feature>
<feature type="transmembrane region" description="Helical" evidence="2">
    <location>
        <begin position="318"/>
        <end position="339"/>
    </location>
</feature>